<keyword evidence="2" id="KW-1133">Transmembrane helix</keyword>
<evidence type="ECO:0000313" key="4">
    <source>
        <dbReference type="Proteomes" id="UP001352852"/>
    </source>
</evidence>
<comment type="caution">
    <text evidence="3">The sequence shown here is derived from an EMBL/GenBank/DDBJ whole genome shotgun (WGS) entry which is preliminary data.</text>
</comment>
<organism evidence="3 4">
    <name type="scientific">Characodon lateralis</name>
    <dbReference type="NCBI Taxonomy" id="208331"/>
    <lineage>
        <taxon>Eukaryota</taxon>
        <taxon>Metazoa</taxon>
        <taxon>Chordata</taxon>
        <taxon>Craniata</taxon>
        <taxon>Vertebrata</taxon>
        <taxon>Euteleostomi</taxon>
        <taxon>Actinopterygii</taxon>
        <taxon>Neopterygii</taxon>
        <taxon>Teleostei</taxon>
        <taxon>Neoteleostei</taxon>
        <taxon>Acanthomorphata</taxon>
        <taxon>Ovalentaria</taxon>
        <taxon>Atherinomorphae</taxon>
        <taxon>Cyprinodontiformes</taxon>
        <taxon>Goodeidae</taxon>
        <taxon>Characodon</taxon>
    </lineage>
</organism>
<keyword evidence="4" id="KW-1185">Reference proteome</keyword>
<feature type="transmembrane region" description="Helical" evidence="2">
    <location>
        <begin position="87"/>
        <end position="104"/>
    </location>
</feature>
<name>A0ABU7E8P6_9TELE</name>
<accession>A0ABU7E8P6</accession>
<reference evidence="3 4" key="1">
    <citation type="submission" date="2021-06" db="EMBL/GenBank/DDBJ databases">
        <authorList>
            <person name="Palmer J.M."/>
        </authorList>
    </citation>
    <scope>NUCLEOTIDE SEQUENCE [LARGE SCALE GENOMIC DNA]</scope>
    <source>
        <strain evidence="3 4">CL_MEX2019</strain>
        <tissue evidence="3">Muscle</tissue>
    </source>
</reference>
<gene>
    <name evidence="3" type="ORF">CHARACLAT_010819</name>
</gene>
<evidence type="ECO:0000256" key="2">
    <source>
        <dbReference type="SAM" id="Phobius"/>
    </source>
</evidence>
<feature type="region of interest" description="Disordered" evidence="1">
    <location>
        <begin position="29"/>
        <end position="56"/>
    </location>
</feature>
<evidence type="ECO:0000256" key="1">
    <source>
        <dbReference type="SAM" id="MobiDB-lite"/>
    </source>
</evidence>
<protein>
    <submittedName>
        <fullName evidence="3">Uncharacterized protein</fullName>
    </submittedName>
</protein>
<feature type="compositionally biased region" description="Low complexity" evidence="1">
    <location>
        <begin position="29"/>
        <end position="41"/>
    </location>
</feature>
<sequence>MATSPNEDGGRWGLWWGQYLGWHHSGSGNSPGYPSPSSGAGAVCLSPPPEGRGSPPGSGGWLLLWGIGTWTWEYRVCMGSVSVQPPLLFVFTLGAWVCVFMCTLEGGNM</sequence>
<dbReference type="Proteomes" id="UP001352852">
    <property type="component" value="Unassembled WGS sequence"/>
</dbReference>
<evidence type="ECO:0000313" key="3">
    <source>
        <dbReference type="EMBL" id="MED6283623.1"/>
    </source>
</evidence>
<keyword evidence="2" id="KW-0812">Transmembrane</keyword>
<proteinExistence type="predicted"/>
<keyword evidence="2" id="KW-0472">Membrane</keyword>
<dbReference type="EMBL" id="JAHUTJ010049884">
    <property type="protein sequence ID" value="MED6283623.1"/>
    <property type="molecule type" value="Genomic_DNA"/>
</dbReference>